<gene>
    <name evidence="1" type="ORF">AVEN_152096_1</name>
</gene>
<protein>
    <submittedName>
        <fullName evidence="1">Uncharacterized protein</fullName>
    </submittedName>
</protein>
<dbReference type="AlphaFoldDB" id="A0A4Y2NKK8"/>
<keyword evidence="2" id="KW-1185">Reference proteome</keyword>
<evidence type="ECO:0000313" key="1">
    <source>
        <dbReference type="EMBL" id="GBN39090.1"/>
    </source>
</evidence>
<dbReference type="PANTHER" id="PTHR46409">
    <property type="entry name" value="HTH PSQ-TYPE DOMAIN-CONTAINING PROTEIN"/>
    <property type="match status" value="1"/>
</dbReference>
<organism evidence="1 2">
    <name type="scientific">Araneus ventricosus</name>
    <name type="common">Orbweaver spider</name>
    <name type="synonym">Epeira ventricosa</name>
    <dbReference type="NCBI Taxonomy" id="182803"/>
    <lineage>
        <taxon>Eukaryota</taxon>
        <taxon>Metazoa</taxon>
        <taxon>Ecdysozoa</taxon>
        <taxon>Arthropoda</taxon>
        <taxon>Chelicerata</taxon>
        <taxon>Arachnida</taxon>
        <taxon>Araneae</taxon>
        <taxon>Araneomorphae</taxon>
        <taxon>Entelegynae</taxon>
        <taxon>Araneoidea</taxon>
        <taxon>Araneidae</taxon>
        <taxon>Araneus</taxon>
    </lineage>
</organism>
<name>A0A4Y2NKK8_ARAVE</name>
<proteinExistence type="predicted"/>
<dbReference type="OrthoDB" id="6771835at2759"/>
<evidence type="ECO:0000313" key="2">
    <source>
        <dbReference type="Proteomes" id="UP000499080"/>
    </source>
</evidence>
<dbReference type="Proteomes" id="UP000499080">
    <property type="component" value="Unassembled WGS sequence"/>
</dbReference>
<comment type="caution">
    <text evidence="1">The sequence shown here is derived from an EMBL/GenBank/DDBJ whole genome shotgun (WGS) entry which is preliminary data.</text>
</comment>
<sequence>MLVDYADLMNWQQCIVTEPSLKRHLLEDLRVCVEESSPLLSLMCNFLCHTKAVERCVKANAEASSKVCGCSARDGYFRSRIVNRTSRPAFQIEAHYKPGIIYK</sequence>
<accession>A0A4Y2NKK8</accession>
<reference evidence="1 2" key="1">
    <citation type="journal article" date="2019" name="Sci. Rep.">
        <title>Orb-weaving spider Araneus ventricosus genome elucidates the spidroin gene catalogue.</title>
        <authorList>
            <person name="Kono N."/>
            <person name="Nakamura H."/>
            <person name="Ohtoshi R."/>
            <person name="Moran D.A.P."/>
            <person name="Shinohara A."/>
            <person name="Yoshida Y."/>
            <person name="Fujiwara M."/>
            <person name="Mori M."/>
            <person name="Tomita M."/>
            <person name="Arakawa K."/>
        </authorList>
    </citation>
    <scope>NUCLEOTIDE SEQUENCE [LARGE SCALE GENOMIC DNA]</scope>
</reference>
<dbReference type="PANTHER" id="PTHR46409:SF1">
    <property type="entry name" value="HTH PSQ-TYPE DOMAIN-CONTAINING PROTEIN"/>
    <property type="match status" value="1"/>
</dbReference>
<dbReference type="EMBL" id="BGPR01009287">
    <property type="protein sequence ID" value="GBN39090.1"/>
    <property type="molecule type" value="Genomic_DNA"/>
</dbReference>